<dbReference type="PANTHER" id="PTHR33112:SF16">
    <property type="entry name" value="HETEROKARYON INCOMPATIBILITY DOMAIN-CONTAINING PROTEIN"/>
    <property type="match status" value="1"/>
</dbReference>
<gene>
    <name evidence="2" type="ORF">E6O75_ATG07315</name>
</gene>
<dbReference type="PANTHER" id="PTHR33112">
    <property type="entry name" value="DOMAIN PROTEIN, PUTATIVE-RELATED"/>
    <property type="match status" value="1"/>
</dbReference>
<dbReference type="Proteomes" id="UP000298493">
    <property type="component" value="Unassembled WGS sequence"/>
</dbReference>
<dbReference type="InterPro" id="IPR010730">
    <property type="entry name" value="HET"/>
</dbReference>
<feature type="domain" description="Heterokaryon incompatibility" evidence="1">
    <location>
        <begin position="22"/>
        <end position="141"/>
    </location>
</feature>
<proteinExistence type="predicted"/>
<dbReference type="STRING" id="86259.A0A4Z1NTT7"/>
<organism evidence="2 3">
    <name type="scientific">Venturia nashicola</name>
    <dbReference type="NCBI Taxonomy" id="86259"/>
    <lineage>
        <taxon>Eukaryota</taxon>
        <taxon>Fungi</taxon>
        <taxon>Dikarya</taxon>
        <taxon>Ascomycota</taxon>
        <taxon>Pezizomycotina</taxon>
        <taxon>Dothideomycetes</taxon>
        <taxon>Pleosporomycetidae</taxon>
        <taxon>Venturiales</taxon>
        <taxon>Venturiaceae</taxon>
        <taxon>Venturia</taxon>
    </lineage>
</organism>
<dbReference type="EMBL" id="SNSC02000024">
    <property type="protein sequence ID" value="TID14083.1"/>
    <property type="molecule type" value="Genomic_DNA"/>
</dbReference>
<protein>
    <submittedName>
        <fullName evidence="2">Heterokaryon incompatibility protein</fullName>
    </submittedName>
</protein>
<sequence length="493" mass="55752">MIPCCTTKSSLAAALSFIEYRLFPKNFQDAITITRKLRIRYIWIDSLCILQGDKHDWDVESARMADVYRNGYLTIAATSSADSTGGCFSTTRPDLCLSLINDTGEQILVGARMCDTSGLLNNETDIANRAPLFTRGWVLQEMLISRRVLLCNYGEMAFECLEAKTCECGTRSFAPHGSGSIGLTKATTEQRALMAKLLHKGHDIANLWRSMVSDYMNLTLTCPTDILQAVSACAMVTFEVTGDQYLAGMWRKSLCRELCWTNRSKRRLPRHDEWTAPTWSWASIPLGQNITTFKMALWRSFEPTIESAIGDRVITCLPKGNNKFGELTTATGQLKLDAALFPCLFRRFCKGDVSIEQPIMQRNQWGIYSEHPKPKMVATCQLPEPALNTQGGILEAFLDVPPRDALRFEIYPSYLVSTCLLASIALLHVCQIIDKKGLCLNYFMILKKVEAGHNIHERIGMALFHGHTVEQRKKWFREVWDKDIFLREEITIV</sequence>
<evidence type="ECO:0000313" key="2">
    <source>
        <dbReference type="EMBL" id="TID14083.1"/>
    </source>
</evidence>
<comment type="caution">
    <text evidence="2">The sequence shown here is derived from an EMBL/GenBank/DDBJ whole genome shotgun (WGS) entry which is preliminary data.</text>
</comment>
<accession>A0A4Z1NTT7</accession>
<name>A0A4Z1NTT7_9PEZI</name>
<keyword evidence="3" id="KW-1185">Reference proteome</keyword>
<evidence type="ECO:0000259" key="1">
    <source>
        <dbReference type="Pfam" id="PF06985"/>
    </source>
</evidence>
<dbReference type="AlphaFoldDB" id="A0A4Z1NTT7"/>
<dbReference type="Pfam" id="PF06985">
    <property type="entry name" value="HET"/>
    <property type="match status" value="1"/>
</dbReference>
<reference evidence="2 3" key="1">
    <citation type="submission" date="2019-04" db="EMBL/GenBank/DDBJ databases">
        <title>High contiguity whole genome sequence and gene annotation resource for two Venturia nashicola isolates.</title>
        <authorList>
            <person name="Prokchorchik M."/>
            <person name="Won K."/>
            <person name="Lee Y."/>
            <person name="Choi E.D."/>
            <person name="Segonzac C."/>
            <person name="Sohn K.H."/>
        </authorList>
    </citation>
    <scope>NUCLEOTIDE SEQUENCE [LARGE SCALE GENOMIC DNA]</scope>
    <source>
        <strain evidence="2 3">PRI2</strain>
    </source>
</reference>
<evidence type="ECO:0000313" key="3">
    <source>
        <dbReference type="Proteomes" id="UP000298493"/>
    </source>
</evidence>